<evidence type="ECO:0000313" key="1">
    <source>
        <dbReference type="EMBL" id="KAK3549212.1"/>
    </source>
</evidence>
<organism evidence="1 2">
    <name type="scientific">Hemibagrus guttatus</name>
    <dbReference type="NCBI Taxonomy" id="175788"/>
    <lineage>
        <taxon>Eukaryota</taxon>
        <taxon>Metazoa</taxon>
        <taxon>Chordata</taxon>
        <taxon>Craniata</taxon>
        <taxon>Vertebrata</taxon>
        <taxon>Euteleostomi</taxon>
        <taxon>Actinopterygii</taxon>
        <taxon>Neopterygii</taxon>
        <taxon>Teleostei</taxon>
        <taxon>Ostariophysi</taxon>
        <taxon>Siluriformes</taxon>
        <taxon>Bagridae</taxon>
        <taxon>Hemibagrus</taxon>
    </lineage>
</organism>
<sequence>MKLNLYAKTASGHSVLKHKPQPIDFSIYIQSNMAMIARALFAVCNEDGGLASSQKGPR</sequence>
<dbReference type="Proteomes" id="UP001274896">
    <property type="component" value="Unassembled WGS sequence"/>
</dbReference>
<reference evidence="1" key="1">
    <citation type="submission" date="2023-06" db="EMBL/GenBank/DDBJ databases">
        <title>Male Hemibagrus guttatus genome.</title>
        <authorList>
            <person name="Bian C."/>
        </authorList>
    </citation>
    <scope>NUCLEOTIDE SEQUENCE</scope>
    <source>
        <strain evidence="1">Male_cb2023</strain>
        <tissue evidence="1">Muscle</tissue>
    </source>
</reference>
<dbReference type="AlphaFoldDB" id="A0AAE0V915"/>
<dbReference type="EMBL" id="JAUCMX010000004">
    <property type="protein sequence ID" value="KAK3549212.1"/>
    <property type="molecule type" value="Genomic_DNA"/>
</dbReference>
<accession>A0AAE0V915</accession>
<keyword evidence="2" id="KW-1185">Reference proteome</keyword>
<name>A0AAE0V915_9TELE</name>
<gene>
    <name evidence="1" type="ORF">QTP70_034207</name>
</gene>
<evidence type="ECO:0000313" key="2">
    <source>
        <dbReference type="Proteomes" id="UP001274896"/>
    </source>
</evidence>
<proteinExistence type="predicted"/>
<protein>
    <submittedName>
        <fullName evidence="1">Uncharacterized protein</fullName>
    </submittedName>
</protein>
<comment type="caution">
    <text evidence="1">The sequence shown here is derived from an EMBL/GenBank/DDBJ whole genome shotgun (WGS) entry which is preliminary data.</text>
</comment>